<gene>
    <name evidence="1" type="ORF">HB776_23660</name>
</gene>
<dbReference type="AlphaFoldDB" id="A0A7G6U9D4"/>
<name>A0A7G6U9D4_9BRAD</name>
<protein>
    <submittedName>
        <fullName evidence="1">Carboxymuconolactone decarboxylase family protein</fullName>
    </submittedName>
</protein>
<reference evidence="2" key="1">
    <citation type="journal article" date="2020" name="Mol. Plant Microbe">
        <title>Rhizobial microsymbionts of the narrowly endemic Oxytropis species growing in Kamchatka are characterized by significant genetic diversity and possess a set of genes that are associated with T3SS and T6SS secretion systems and can affect the development of symbiosis.</title>
        <authorList>
            <person name="Safronova V."/>
            <person name="Guro P."/>
            <person name="Sazanova A."/>
            <person name="Kuznetsova I."/>
            <person name="Belimov A."/>
            <person name="Yakubov V."/>
            <person name="Chirak E."/>
            <person name="Afonin A."/>
            <person name="Gogolev Y."/>
            <person name="Andronov E."/>
            <person name="Tikhonovich I."/>
        </authorList>
    </citation>
    <scope>NUCLEOTIDE SEQUENCE [LARGE SCALE GENOMIC DNA]</scope>
    <source>
        <strain evidence="2">581</strain>
    </source>
</reference>
<dbReference type="InterPro" id="IPR029032">
    <property type="entry name" value="AhpD-like"/>
</dbReference>
<dbReference type="KEGG" id="trb:HB776_23660"/>
<accession>A0A7G6U9D4</accession>
<proteinExistence type="predicted"/>
<dbReference type="PANTHER" id="PTHR34846">
    <property type="entry name" value="4-CARBOXYMUCONOLACTONE DECARBOXYLASE FAMILY PROTEIN (AFU_ORTHOLOGUE AFUA_6G11590)"/>
    <property type="match status" value="1"/>
</dbReference>
<organism evidence="1 2">
    <name type="scientific">Tardiphaga robiniae</name>
    <dbReference type="NCBI Taxonomy" id="943830"/>
    <lineage>
        <taxon>Bacteria</taxon>
        <taxon>Pseudomonadati</taxon>
        <taxon>Pseudomonadota</taxon>
        <taxon>Alphaproteobacteria</taxon>
        <taxon>Hyphomicrobiales</taxon>
        <taxon>Nitrobacteraceae</taxon>
        <taxon>Tardiphaga</taxon>
    </lineage>
</organism>
<dbReference type="EMBL" id="CP050292">
    <property type="protein sequence ID" value="QND75616.1"/>
    <property type="molecule type" value="Genomic_DNA"/>
</dbReference>
<dbReference type="SUPFAM" id="SSF69118">
    <property type="entry name" value="AhpD-like"/>
    <property type="match status" value="1"/>
</dbReference>
<evidence type="ECO:0000313" key="1">
    <source>
        <dbReference type="EMBL" id="QND75616.1"/>
    </source>
</evidence>
<dbReference type="Proteomes" id="UP000515291">
    <property type="component" value="Chromosome"/>
</dbReference>
<dbReference type="Gene3D" id="1.20.1290.10">
    <property type="entry name" value="AhpD-like"/>
    <property type="match status" value="1"/>
</dbReference>
<sequence length="197" mass="21788">MFSAVVIPALAQDRMPPIPADKYTEAQKKAAEEFSGGRGYEVRGPFVPLIRSPEVMLRAKAMGDHLRFNSALAPRLSEMIILITAREWTQQYEWVAHHDIAIKAGLRNDIADAIADGRRPVGMAEDEEAAYDMSIEIQRTKRVSDPTWNKAVAKFGEQGVIDLLGINGYYTFLAMAMNAARTGLPAGVAEPLKRFPD</sequence>
<dbReference type="PANTHER" id="PTHR34846:SF11">
    <property type="entry name" value="4-CARBOXYMUCONOLACTONE DECARBOXYLASE FAMILY PROTEIN (AFU_ORTHOLOGUE AFUA_6G11590)"/>
    <property type="match status" value="1"/>
</dbReference>
<evidence type="ECO:0000313" key="2">
    <source>
        <dbReference type="Proteomes" id="UP000515291"/>
    </source>
</evidence>